<keyword evidence="10" id="KW-1185">Reference proteome</keyword>
<feature type="domain" description="ABC transmembrane type-1" evidence="8">
    <location>
        <begin position="98"/>
        <end position="323"/>
    </location>
</feature>
<evidence type="ECO:0000256" key="1">
    <source>
        <dbReference type="ARBA" id="ARBA00004651"/>
    </source>
</evidence>
<dbReference type="InterPro" id="IPR045621">
    <property type="entry name" value="BPD_transp_1_N"/>
</dbReference>
<dbReference type="CDD" id="cd06261">
    <property type="entry name" value="TM_PBP2"/>
    <property type="match status" value="1"/>
</dbReference>
<dbReference type="Pfam" id="PF00528">
    <property type="entry name" value="BPD_transp_1"/>
    <property type="match status" value="1"/>
</dbReference>
<dbReference type="GeneID" id="4907197"/>
<keyword evidence="5 7" id="KW-1133">Transmembrane helix</keyword>
<organism evidence="9 10">
    <name type="scientific">Staphylothermus marinus (strain ATCC 43588 / DSM 3639 / JCM 9404 / F1)</name>
    <dbReference type="NCBI Taxonomy" id="399550"/>
    <lineage>
        <taxon>Archaea</taxon>
        <taxon>Thermoproteota</taxon>
        <taxon>Thermoprotei</taxon>
        <taxon>Desulfurococcales</taxon>
        <taxon>Desulfurococcaceae</taxon>
        <taxon>Staphylothermus</taxon>
    </lineage>
</organism>
<dbReference type="PANTHER" id="PTHR43163">
    <property type="entry name" value="DIPEPTIDE TRANSPORT SYSTEM PERMEASE PROTEIN DPPB-RELATED"/>
    <property type="match status" value="1"/>
</dbReference>
<feature type="transmembrane region" description="Helical" evidence="7">
    <location>
        <begin position="12"/>
        <end position="33"/>
    </location>
</feature>
<name>A3DLE7_STAMF</name>
<feature type="transmembrane region" description="Helical" evidence="7">
    <location>
        <begin position="298"/>
        <end position="326"/>
    </location>
</feature>
<comment type="similarity">
    <text evidence="7">Belongs to the binding-protein-dependent transport system permease family.</text>
</comment>
<dbReference type="Pfam" id="PF19300">
    <property type="entry name" value="BPD_transp_1_N"/>
    <property type="match status" value="1"/>
</dbReference>
<feature type="transmembrane region" description="Helical" evidence="7">
    <location>
        <begin position="250"/>
        <end position="275"/>
    </location>
</feature>
<comment type="subcellular location">
    <subcellularLocation>
        <location evidence="1 7">Cell membrane</location>
        <topology evidence="1 7">Multi-pass membrane protein</topology>
    </subcellularLocation>
</comment>
<reference evidence="9 10" key="2">
    <citation type="journal article" date="2009" name="Stand. Genomic Sci.">
        <title>Complete genome sequence of Staphylothermus marinus Stetter and Fiala 1986 type strain F1.</title>
        <authorList>
            <person name="Anderson I.J."/>
            <person name="Sun H."/>
            <person name="Lapidus A."/>
            <person name="Copeland A."/>
            <person name="Glavina Del Rio T."/>
            <person name="Tice H."/>
            <person name="Dalin E."/>
            <person name="Lucas S."/>
            <person name="Barry K."/>
            <person name="Land M."/>
            <person name="Richardson P."/>
            <person name="Huber H."/>
            <person name="Kyrpides N.C."/>
        </authorList>
    </citation>
    <scope>NUCLEOTIDE SEQUENCE [LARGE SCALE GENOMIC DNA]</scope>
    <source>
        <strain evidence="10">ATCC 43588 / DSM 3639 / JCM 9404 / F1</strain>
    </source>
</reference>
<dbReference type="InterPro" id="IPR035906">
    <property type="entry name" value="MetI-like_sf"/>
</dbReference>
<dbReference type="Proteomes" id="UP000000254">
    <property type="component" value="Chromosome"/>
</dbReference>
<dbReference type="PROSITE" id="PS50928">
    <property type="entry name" value="ABC_TM1"/>
    <property type="match status" value="1"/>
</dbReference>
<evidence type="ECO:0000256" key="2">
    <source>
        <dbReference type="ARBA" id="ARBA00022448"/>
    </source>
</evidence>
<accession>A3DLE7</accession>
<proteinExistence type="inferred from homology"/>
<evidence type="ECO:0000313" key="10">
    <source>
        <dbReference type="Proteomes" id="UP000000254"/>
    </source>
</evidence>
<dbReference type="EMBL" id="CP000575">
    <property type="protein sequence ID" value="ABN69457.1"/>
    <property type="molecule type" value="Genomic_DNA"/>
</dbReference>
<feature type="transmembrane region" description="Helical" evidence="7">
    <location>
        <begin position="201"/>
        <end position="220"/>
    </location>
</feature>
<evidence type="ECO:0000256" key="3">
    <source>
        <dbReference type="ARBA" id="ARBA00022475"/>
    </source>
</evidence>
<keyword evidence="4 7" id="KW-0812">Transmembrane</keyword>
<protein>
    <submittedName>
        <fullName evidence="9">Binding-protein-dependent transport systems inner membrane component</fullName>
    </submittedName>
</protein>
<dbReference type="PANTHER" id="PTHR43163:SF6">
    <property type="entry name" value="DIPEPTIDE TRANSPORT SYSTEM PERMEASE PROTEIN DPPB-RELATED"/>
    <property type="match status" value="1"/>
</dbReference>
<dbReference type="GO" id="GO:0055085">
    <property type="term" value="P:transmembrane transport"/>
    <property type="evidence" value="ECO:0007669"/>
    <property type="project" value="InterPro"/>
</dbReference>
<dbReference type="AlphaFoldDB" id="A3DLE7"/>
<evidence type="ECO:0000256" key="6">
    <source>
        <dbReference type="ARBA" id="ARBA00023136"/>
    </source>
</evidence>
<reference evidence="10" key="1">
    <citation type="journal article" date="2009" name="BMC Genomics">
        <title>The complete genome sequence of Staphylothermus marinus reveals differences in sulfur metabolism among heterotrophic Crenarchaeota.</title>
        <authorList>
            <person name="Anderson I.J."/>
            <person name="Dharmarajan L."/>
            <person name="Rodriguez J."/>
            <person name="Hooper S."/>
            <person name="Porat I."/>
            <person name="Ulrich L.E."/>
            <person name="Elkins J.G."/>
            <person name="Mavromatis K."/>
            <person name="Sun H."/>
            <person name="Land M."/>
            <person name="Lapidus A."/>
            <person name="Lucas S."/>
            <person name="Barry K."/>
            <person name="Huber H."/>
            <person name="Zhulin I.B."/>
            <person name="Whitman W.B."/>
            <person name="Mukhopadhyay B."/>
            <person name="Woese C."/>
            <person name="Bristow J."/>
            <person name="Kyrpides N."/>
        </authorList>
    </citation>
    <scope>NUCLEOTIDE SEQUENCE [LARGE SCALE GENOMIC DNA]</scope>
    <source>
        <strain evidence="10">ATCC 43588 / DSM 3639 / JCM 9404 / F1</strain>
    </source>
</reference>
<dbReference type="eggNOG" id="arCOG00751">
    <property type="taxonomic scope" value="Archaea"/>
</dbReference>
<evidence type="ECO:0000313" key="9">
    <source>
        <dbReference type="EMBL" id="ABN69457.1"/>
    </source>
</evidence>
<feature type="transmembrane region" description="Helical" evidence="7">
    <location>
        <begin position="137"/>
        <end position="159"/>
    </location>
</feature>
<keyword evidence="3" id="KW-1003">Cell membrane</keyword>
<dbReference type="GO" id="GO:0005886">
    <property type="term" value="C:plasma membrane"/>
    <property type="evidence" value="ECO:0007669"/>
    <property type="project" value="UniProtKB-SubCell"/>
</dbReference>
<dbReference type="InterPro" id="IPR000515">
    <property type="entry name" value="MetI-like"/>
</dbReference>
<dbReference type="OrthoDB" id="44105at2157"/>
<sequence length="332" mass="37644">MAELKRFLVRRLLTFIPTLIGVTFIVFVIAAVIPTDPARMWAGGEKANPKVVEQLKKEYHLEGNILERYYFVMYKLFTNQMVSPVTHHYIWDDLAKKFPVTFQLTIIAFIYIIIIGIPLGILAALKRDSWVDTTVRILALIGVSTPVFWLAYLLIFLFFTQLGWITLAGTPKPSYSYTGVPLIDALIRLDFPMLAEIFKRYSLPGFILGFMGIGVTARIVRNSFLDAMNADYTEYAIARGLRKLRIYRHIFRNALVPVVTVLGLMFGGLLGGAPITERVFGLPGLGNYMLNAINQYDYLALMGAVFFVALIYLTANLIVDILYAFIDPRVRY</sequence>
<evidence type="ECO:0000256" key="4">
    <source>
        <dbReference type="ARBA" id="ARBA00022692"/>
    </source>
</evidence>
<dbReference type="KEGG" id="smr:Smar_0345"/>
<dbReference type="HOGENOM" id="CLU_036879_0_1_2"/>
<dbReference type="SUPFAM" id="SSF161098">
    <property type="entry name" value="MetI-like"/>
    <property type="match status" value="1"/>
</dbReference>
<keyword evidence="6 7" id="KW-0472">Membrane</keyword>
<feature type="transmembrane region" description="Helical" evidence="7">
    <location>
        <begin position="102"/>
        <end position="125"/>
    </location>
</feature>
<evidence type="ECO:0000256" key="5">
    <source>
        <dbReference type="ARBA" id="ARBA00022989"/>
    </source>
</evidence>
<dbReference type="STRING" id="399550.Smar_0345"/>
<evidence type="ECO:0000256" key="7">
    <source>
        <dbReference type="RuleBase" id="RU363032"/>
    </source>
</evidence>
<evidence type="ECO:0000259" key="8">
    <source>
        <dbReference type="PROSITE" id="PS50928"/>
    </source>
</evidence>
<dbReference type="RefSeq" id="WP_011838648.1">
    <property type="nucleotide sequence ID" value="NC_009033.1"/>
</dbReference>
<keyword evidence="2 7" id="KW-0813">Transport</keyword>
<dbReference type="Gene3D" id="1.10.3720.10">
    <property type="entry name" value="MetI-like"/>
    <property type="match status" value="1"/>
</dbReference>
<gene>
    <name evidence="9" type="ordered locus">Smar_0345</name>
</gene>